<evidence type="ECO:0000256" key="4">
    <source>
        <dbReference type="ARBA" id="ARBA00023002"/>
    </source>
</evidence>
<evidence type="ECO:0008006" key="8">
    <source>
        <dbReference type="Google" id="ProtNLM"/>
    </source>
</evidence>
<protein>
    <recommendedName>
        <fullName evidence="8">Dioxygenase</fullName>
    </recommendedName>
</protein>
<gene>
    <name evidence="6" type="ORF">EYC82_05175</name>
</gene>
<evidence type="ECO:0000313" key="7">
    <source>
        <dbReference type="Proteomes" id="UP001143304"/>
    </source>
</evidence>
<evidence type="ECO:0000256" key="5">
    <source>
        <dbReference type="ARBA" id="ARBA00023004"/>
    </source>
</evidence>
<keyword evidence="7" id="KW-1185">Reference proteome</keyword>
<keyword evidence="3" id="KW-0479">Metal-binding</keyword>
<dbReference type="Pfam" id="PF03055">
    <property type="entry name" value="RPE65"/>
    <property type="match status" value="1"/>
</dbReference>
<dbReference type="Proteomes" id="UP001143304">
    <property type="component" value="Unassembled WGS sequence"/>
</dbReference>
<organism evidence="6 7">
    <name type="scientific">Candidatus Marimicrobium litorale</name>
    <dbReference type="NCBI Taxonomy" id="2518991"/>
    <lineage>
        <taxon>Bacteria</taxon>
        <taxon>Pseudomonadati</taxon>
        <taxon>Pseudomonadota</taxon>
        <taxon>Gammaproteobacteria</taxon>
        <taxon>Cellvibrionales</taxon>
        <taxon>Halieaceae</taxon>
        <taxon>Marimicrobium</taxon>
    </lineage>
</organism>
<keyword evidence="4" id="KW-0560">Oxidoreductase</keyword>
<evidence type="ECO:0000256" key="2">
    <source>
        <dbReference type="ARBA" id="ARBA00006787"/>
    </source>
</evidence>
<dbReference type="PANTHER" id="PTHR10543:SF89">
    <property type="entry name" value="CAROTENOID 9,10(9',10')-CLEAVAGE DIOXYGENASE 1"/>
    <property type="match status" value="1"/>
</dbReference>
<dbReference type="InterPro" id="IPR004294">
    <property type="entry name" value="Carotenoid_Oase"/>
</dbReference>
<dbReference type="RefSeq" id="WP_279248481.1">
    <property type="nucleotide sequence ID" value="NZ_SHNO01000001.1"/>
</dbReference>
<proteinExistence type="inferred from homology"/>
<accession>A0ABT3T3K5</accession>
<evidence type="ECO:0000256" key="3">
    <source>
        <dbReference type="ARBA" id="ARBA00022723"/>
    </source>
</evidence>
<evidence type="ECO:0000313" key="6">
    <source>
        <dbReference type="EMBL" id="MCX2976740.1"/>
    </source>
</evidence>
<comment type="cofactor">
    <cofactor evidence="1">
        <name>Fe(2+)</name>
        <dbReference type="ChEBI" id="CHEBI:29033"/>
    </cofactor>
</comment>
<comment type="caution">
    <text evidence="6">The sequence shown here is derived from an EMBL/GenBank/DDBJ whole genome shotgun (WGS) entry which is preliminary data.</text>
</comment>
<keyword evidence="5" id="KW-0408">Iron</keyword>
<sequence>MTSRPSIDLSISPYLQANYAPVLEEHEWDEGDGGLRVEGKVPENLIGAFMRNGPNIAWQPDHYVYPADGDGMVHAVYFKGGRVHYRNRWVRTAGFLVEEQLGRSCYGSVGKIRMPDEETLAAGGPGSPMKNLANTNIVYHGEKLLALWEVGSAYELKADLSTVGEWDYDGALMPGDGLTAHPKICGRTGELITCTQRWDAPYYTLRIMDKNGRQTLSRVVDMPDRAVMHDMQICGDYVVIFYPPAFTNLEAGMTGGNPFIWHGERPSRICAIPRDGGDPVWFEKPTFFSWHFTNGFQSGSKLYVDYVWMATPPFSNDPNSGLERQTRNMHRMTLDLKTGEVTDEKLGPTYCEFGRADDRLCGLQYRYAFAAASDNSEWDGPNHDYNGVIRYDMDTGDTRFWDYGKGANAGEPVHVPNPDSEREEDGYLMTFVSHPEEGAFMSILSAGDIERGPLAKIYIPTRVPNGFHANWMPGLTI</sequence>
<comment type="similarity">
    <text evidence="2">Belongs to the carotenoid oxygenase family.</text>
</comment>
<dbReference type="EMBL" id="SHNO01000001">
    <property type="protein sequence ID" value="MCX2976740.1"/>
    <property type="molecule type" value="Genomic_DNA"/>
</dbReference>
<reference evidence="6" key="1">
    <citation type="submission" date="2019-02" db="EMBL/GenBank/DDBJ databases">
        <authorList>
            <person name="Li S.-H."/>
        </authorList>
    </citation>
    <scope>NUCLEOTIDE SEQUENCE</scope>
    <source>
        <strain evidence="6">IMCC11814</strain>
    </source>
</reference>
<name>A0ABT3T3K5_9GAMM</name>
<dbReference type="PANTHER" id="PTHR10543">
    <property type="entry name" value="BETA-CAROTENE DIOXYGENASE"/>
    <property type="match status" value="1"/>
</dbReference>
<evidence type="ECO:0000256" key="1">
    <source>
        <dbReference type="ARBA" id="ARBA00001954"/>
    </source>
</evidence>